<dbReference type="Pfam" id="PF05035">
    <property type="entry name" value="DGOK"/>
    <property type="match status" value="1"/>
</dbReference>
<name>A0A1L9CZS6_9HYPH</name>
<protein>
    <submittedName>
        <fullName evidence="1">2-dehydro-3-deoxygalactonokinase</fullName>
    </submittedName>
</protein>
<dbReference type="Gene3D" id="3.30.420.300">
    <property type="entry name" value="2-keto-3-deoxy-galactonokinase, substrate binding domain"/>
    <property type="match status" value="1"/>
</dbReference>
<dbReference type="GO" id="GO:0034194">
    <property type="term" value="P:D-galactonate catabolic process"/>
    <property type="evidence" value="ECO:0007669"/>
    <property type="project" value="InterPro"/>
</dbReference>
<dbReference type="InterPro" id="IPR042257">
    <property type="entry name" value="DGOK_C"/>
</dbReference>
<gene>
    <name evidence="1" type="ORF">FOB41_26010</name>
</gene>
<keyword evidence="1" id="KW-0418">Kinase</keyword>
<sequence length="303" mass="32019">MAARATSIIVDWGTTSLRAALVGNDGVELEHLETADGISSLAEGQHEPALMSALAPWFSKNGALPVAALGMITSRNGWVEVAYVPCPAGPAELAAGTVRRTLPNGSDLVFLPGLNDPGRQPFPDVMRGEETQIVGHGLTEDVTLIIPGTHSKWARVKAGRIDGFQTFVTGEIFNLLINHSFIARGSAQPPVDDPEAYLWGLKEAKKSAAMLSLLFSARTGGLAGKLSAQQLRSYVRGLVIGQEFRQARDAGWYAEGDDAAIVGNDGLNDLYLIAAGVFGLRISMGDDDALTKGALAVLQKTLS</sequence>
<dbReference type="RefSeq" id="WP_072493640.1">
    <property type="nucleotide sequence ID" value="NZ_CP050899.1"/>
</dbReference>
<evidence type="ECO:0000313" key="1">
    <source>
        <dbReference type="EMBL" id="QIX24529.1"/>
    </source>
</evidence>
<dbReference type="GO" id="GO:0008671">
    <property type="term" value="F:2-dehydro-3-deoxygalactonokinase activity"/>
    <property type="evidence" value="ECO:0007669"/>
    <property type="project" value="InterPro"/>
</dbReference>
<evidence type="ECO:0000313" key="2">
    <source>
        <dbReference type="Proteomes" id="UP000500870"/>
    </source>
</evidence>
<keyword evidence="1" id="KW-0808">Transferase</keyword>
<dbReference type="Proteomes" id="UP000500870">
    <property type="component" value="Chromosome 3"/>
</dbReference>
<dbReference type="AlphaFoldDB" id="A0A1L9CZS6"/>
<reference evidence="1 2" key="1">
    <citation type="submission" date="2020-04" db="EMBL/GenBank/DDBJ databases">
        <title>FDA dAtabase for Regulatory Grade micrObial Sequences (FDA-ARGOS): Supporting development and validation of Infectious Disease Dx tests.</title>
        <authorList>
            <person name="Sciortino C."/>
            <person name="Tallon L."/>
            <person name="Sadzewicz L."/>
            <person name="Vavikolanu K."/>
            <person name="Mehta A."/>
            <person name="Aluvathingal J."/>
            <person name="Nadendla S."/>
            <person name="Nandy P."/>
            <person name="Geyer C."/>
            <person name="Yan Y."/>
            <person name="Sichtig H."/>
        </authorList>
    </citation>
    <scope>NUCLEOTIDE SEQUENCE [LARGE SCALE GENOMIC DNA]</scope>
    <source>
        <strain evidence="1 2">FDAARGOS_633</strain>
    </source>
</reference>
<dbReference type="EMBL" id="CP050899">
    <property type="protein sequence ID" value="QIX24529.1"/>
    <property type="molecule type" value="Genomic_DNA"/>
</dbReference>
<dbReference type="InterPro" id="IPR042258">
    <property type="entry name" value="DGOK_N"/>
</dbReference>
<dbReference type="Gene3D" id="3.30.420.310">
    <property type="entry name" value="2-keto-3-deoxy-galactonokinase, C-terminal domain"/>
    <property type="match status" value="1"/>
</dbReference>
<accession>A0A1L9CZS6</accession>
<organism evidence="1 2">
    <name type="scientific">Agrobacterium pusense</name>
    <dbReference type="NCBI Taxonomy" id="648995"/>
    <lineage>
        <taxon>Bacteria</taxon>
        <taxon>Pseudomonadati</taxon>
        <taxon>Pseudomonadota</taxon>
        <taxon>Alphaproteobacteria</taxon>
        <taxon>Hyphomicrobiales</taxon>
        <taxon>Rhizobiaceae</taxon>
        <taxon>Rhizobium/Agrobacterium group</taxon>
        <taxon>Agrobacterium</taxon>
    </lineage>
</organism>
<dbReference type="InterPro" id="IPR007729">
    <property type="entry name" value="DGOK"/>
</dbReference>
<proteinExistence type="predicted"/>